<dbReference type="SUPFAM" id="SSF54928">
    <property type="entry name" value="RNA-binding domain, RBD"/>
    <property type="match status" value="1"/>
</dbReference>
<dbReference type="SMART" id="SM00360">
    <property type="entry name" value="RRM"/>
    <property type="match status" value="1"/>
</dbReference>
<evidence type="ECO:0000256" key="1">
    <source>
        <dbReference type="ARBA" id="ARBA00004604"/>
    </source>
</evidence>
<keyword evidence="3" id="KW-0539">Nucleus</keyword>
<evidence type="ECO:0000256" key="4">
    <source>
        <dbReference type="PROSITE-ProRule" id="PRU00176"/>
    </source>
</evidence>
<reference evidence="7" key="2">
    <citation type="submission" date="2025-09" db="UniProtKB">
        <authorList>
            <consortium name="Ensembl"/>
        </authorList>
    </citation>
    <scope>IDENTIFICATION</scope>
</reference>
<comment type="subcellular location">
    <subcellularLocation>
        <location evidence="1">Nucleus</location>
        <location evidence="1">Nucleolus</location>
    </subcellularLocation>
</comment>
<evidence type="ECO:0000259" key="6">
    <source>
        <dbReference type="PROSITE" id="PS50102"/>
    </source>
</evidence>
<dbReference type="Gene3D" id="3.30.70.330">
    <property type="match status" value="1"/>
</dbReference>
<feature type="compositionally biased region" description="Basic and acidic residues" evidence="5">
    <location>
        <begin position="305"/>
        <end position="315"/>
    </location>
</feature>
<evidence type="ECO:0000256" key="2">
    <source>
        <dbReference type="ARBA" id="ARBA00022884"/>
    </source>
</evidence>
<feature type="compositionally biased region" description="Basic residues" evidence="5">
    <location>
        <begin position="227"/>
        <end position="244"/>
    </location>
</feature>
<proteinExistence type="predicted"/>
<evidence type="ECO:0000256" key="3">
    <source>
        <dbReference type="ARBA" id="ARBA00023242"/>
    </source>
</evidence>
<gene>
    <name evidence="7" type="primary">Nifk</name>
</gene>
<dbReference type="InterPro" id="IPR035979">
    <property type="entry name" value="RBD_domain_sf"/>
</dbReference>
<evidence type="ECO:0000256" key="5">
    <source>
        <dbReference type="SAM" id="MobiDB-lite"/>
    </source>
</evidence>
<dbReference type="PROSITE" id="PS50102">
    <property type="entry name" value="RRM"/>
    <property type="match status" value="1"/>
</dbReference>
<accession>A0A8C6A2N9</accession>
<dbReference type="GO" id="GO:0003723">
    <property type="term" value="F:RNA binding"/>
    <property type="evidence" value="ECO:0007669"/>
    <property type="project" value="UniProtKB-UniRule"/>
</dbReference>
<feature type="region of interest" description="Disordered" evidence="5">
    <location>
        <begin position="216"/>
        <end position="315"/>
    </location>
</feature>
<evidence type="ECO:0000313" key="8">
    <source>
        <dbReference type="Proteomes" id="UP000694407"/>
    </source>
</evidence>
<organism evidence="7 8">
    <name type="scientific">Marmota marmota marmota</name>
    <name type="common">Alpine marmot</name>
    <dbReference type="NCBI Taxonomy" id="9994"/>
    <lineage>
        <taxon>Eukaryota</taxon>
        <taxon>Metazoa</taxon>
        <taxon>Chordata</taxon>
        <taxon>Craniata</taxon>
        <taxon>Vertebrata</taxon>
        <taxon>Euteleostomi</taxon>
        <taxon>Mammalia</taxon>
        <taxon>Eutheria</taxon>
        <taxon>Euarchontoglires</taxon>
        <taxon>Glires</taxon>
        <taxon>Rodentia</taxon>
        <taxon>Sciuromorpha</taxon>
        <taxon>Sciuridae</taxon>
        <taxon>Xerinae</taxon>
        <taxon>Marmotini</taxon>
        <taxon>Marmota</taxon>
    </lineage>
</organism>
<name>A0A8C6A2N9_MARMA</name>
<feature type="domain" description="RRM" evidence="6">
    <location>
        <begin position="44"/>
        <end position="122"/>
    </location>
</feature>
<keyword evidence="2 4" id="KW-0694">RNA-binding</keyword>
<dbReference type="CDD" id="cd12307">
    <property type="entry name" value="RRM_NIFK_like"/>
    <property type="match status" value="1"/>
</dbReference>
<dbReference type="GO" id="GO:0005730">
    <property type="term" value="C:nucleolus"/>
    <property type="evidence" value="ECO:0007669"/>
    <property type="project" value="UniProtKB-SubCell"/>
</dbReference>
<dbReference type="GeneTree" id="ENSGT00390000011515"/>
<dbReference type="InterPro" id="IPR000504">
    <property type="entry name" value="RRM_dom"/>
</dbReference>
<dbReference type="Pfam" id="PF00076">
    <property type="entry name" value="RRM_1"/>
    <property type="match status" value="1"/>
</dbReference>
<evidence type="ECO:0000313" key="7">
    <source>
        <dbReference type="Ensembl" id="ENSMMMP00000023035.1"/>
    </source>
</evidence>
<dbReference type="Pfam" id="PF12196">
    <property type="entry name" value="hNIFK_binding"/>
    <property type="match status" value="1"/>
</dbReference>
<keyword evidence="8" id="KW-1185">Reference proteome</keyword>
<protein>
    <recommendedName>
        <fullName evidence="6">RRM domain-containing protein</fullName>
    </recommendedName>
</protein>
<dbReference type="AlphaFoldDB" id="A0A8C6A2N9"/>
<dbReference type="PANTHER" id="PTHR46754">
    <property type="entry name" value="MKI67 FHA DOMAIN-INTERACTING NUCLEOLAR PHOSPHOPROTEIN"/>
    <property type="match status" value="1"/>
</dbReference>
<reference evidence="7" key="1">
    <citation type="submission" date="2025-08" db="UniProtKB">
        <authorList>
            <consortium name="Ensembl"/>
        </authorList>
    </citation>
    <scope>IDENTIFICATION</scope>
</reference>
<dbReference type="InterPro" id="IPR012677">
    <property type="entry name" value="Nucleotide-bd_a/b_plait_sf"/>
</dbReference>
<dbReference type="Ensembl" id="ENSMMMT00000026097.1">
    <property type="protein sequence ID" value="ENSMMMP00000023035.1"/>
    <property type="gene ID" value="ENSMMMG00000020184.1"/>
</dbReference>
<dbReference type="InterPro" id="IPR021043">
    <property type="entry name" value="NIFK_FHA_Ki67-binding"/>
</dbReference>
<sequence length="315" mass="36458">MVGTPFVVPPGPILSLNPQEDVQFQKEVQHVRQRQKKQEKLTPGVIFVGHLPPALYETQIKAYFSQFGTITRFRLSRSKKTGNSRGYAFVEFKSEDVAKIVAETMNNYLFGERLLVCRFMPPEKVHKELFKEWNTPFRQPSYPAVKRYNRKRTFFQKLQMEERFKKKEKLLRKKLAAKGINYDFPSLVKRNRHNQKIAERNMQIVKVLIYFKVSSSSKTKDPSDKPTKKKKSSGIPKKKKKRVSKGTAGPTPVCTPTFLEKRKSEVAGMDDDEDDEIVFKLPVYDAEGAVETPTPKQSGKKRRRQEPSSDSERII</sequence>
<dbReference type="Proteomes" id="UP000694407">
    <property type="component" value="Unplaced"/>
</dbReference>